<comment type="caution">
    <text evidence="1">The sequence shown here is derived from an EMBL/GenBank/DDBJ whole genome shotgun (WGS) entry which is preliminary data.</text>
</comment>
<organism evidence="1 2">
    <name type="scientific">Solemya pervernicosa gill symbiont</name>
    <dbReference type="NCBI Taxonomy" id="642797"/>
    <lineage>
        <taxon>Bacteria</taxon>
        <taxon>Pseudomonadati</taxon>
        <taxon>Pseudomonadota</taxon>
        <taxon>Gammaproteobacteria</taxon>
        <taxon>sulfur-oxidizing symbionts</taxon>
    </lineage>
</organism>
<dbReference type="InterPro" id="IPR009241">
    <property type="entry name" value="HigB-like"/>
</dbReference>
<evidence type="ECO:0000313" key="1">
    <source>
        <dbReference type="EMBL" id="OOZ40270.1"/>
    </source>
</evidence>
<sequence>MDTEKPITWIGSSRDDLLKFPVSVKRSAGYQLHRLQHGLKPSDFKPFSQVGPGTYEVRIRDSSGIFRTIYVAKFDEAVYVLHAFQKKSQRTPKQDIEIATDRYQAVLKHRKMR</sequence>
<dbReference type="OrthoDB" id="9797093at2"/>
<evidence type="ECO:0000313" key="2">
    <source>
        <dbReference type="Proteomes" id="UP000191110"/>
    </source>
</evidence>
<name>A0A1T2L5F2_9GAMM</name>
<accession>A0A1T2L5F2</accession>
<protein>
    <submittedName>
        <fullName evidence="1">Cytoplasmic protein</fullName>
    </submittedName>
</protein>
<dbReference type="AlphaFoldDB" id="A0A1T2L5F2"/>
<dbReference type="Proteomes" id="UP000191110">
    <property type="component" value="Unassembled WGS sequence"/>
</dbReference>
<proteinExistence type="predicted"/>
<reference evidence="1 2" key="1">
    <citation type="submission" date="2016-11" db="EMBL/GenBank/DDBJ databases">
        <title>Mixed transmission modes and dynamic genome evolution in an obligate animal-bacterial symbiosis.</title>
        <authorList>
            <person name="Russell S.L."/>
            <person name="Corbett-Detig R.B."/>
            <person name="Cavanaugh C.M."/>
        </authorList>
    </citation>
    <scope>NUCLEOTIDE SEQUENCE [LARGE SCALE GENOMIC DNA]</scope>
    <source>
        <strain evidence="1">Sveles-Q1</strain>
    </source>
</reference>
<dbReference type="EMBL" id="MPRL01000029">
    <property type="protein sequence ID" value="OOZ40270.1"/>
    <property type="molecule type" value="Genomic_DNA"/>
</dbReference>
<gene>
    <name evidence="1" type="ORF">BOW53_08470</name>
</gene>
<dbReference type="Pfam" id="PF05973">
    <property type="entry name" value="Gp49"/>
    <property type="match status" value="1"/>
</dbReference>
<keyword evidence="2" id="KW-1185">Reference proteome</keyword>
<dbReference type="RefSeq" id="WP_078483649.1">
    <property type="nucleotide sequence ID" value="NZ_MPRL01000029.1"/>
</dbReference>